<dbReference type="Gene3D" id="2.40.50.100">
    <property type="match status" value="1"/>
</dbReference>
<dbReference type="GO" id="GO:0009249">
    <property type="term" value="P:protein lipoylation"/>
    <property type="evidence" value="ECO:0007669"/>
    <property type="project" value="TreeGrafter"/>
</dbReference>
<accession>A0A7C4AIX9</accession>
<dbReference type="InterPro" id="IPR003016">
    <property type="entry name" value="2-oxoA_DH_lipoyl-BS"/>
</dbReference>
<dbReference type="PANTHER" id="PTHR11715">
    <property type="entry name" value="GLYCINE CLEAVAGE SYSTEM H PROTEIN"/>
    <property type="match status" value="1"/>
</dbReference>
<dbReference type="PANTHER" id="PTHR11715:SF3">
    <property type="entry name" value="GLYCINE CLEAVAGE SYSTEM H PROTEIN-RELATED"/>
    <property type="match status" value="1"/>
</dbReference>
<comment type="cofactor">
    <cofactor evidence="3">
        <name>(R)-lipoate</name>
        <dbReference type="ChEBI" id="CHEBI:83088"/>
    </cofactor>
    <text evidence="3">Binds 1 lipoyl cofactor covalently.</text>
</comment>
<dbReference type="PROSITE" id="PS50968">
    <property type="entry name" value="BIOTINYL_LIPOYL"/>
    <property type="match status" value="1"/>
</dbReference>
<dbReference type="SUPFAM" id="SSF51230">
    <property type="entry name" value="Single hybrid motif"/>
    <property type="match status" value="1"/>
</dbReference>
<dbReference type="EMBL" id="DTHO01000017">
    <property type="protein sequence ID" value="HGG99173.1"/>
    <property type="molecule type" value="Genomic_DNA"/>
</dbReference>
<evidence type="ECO:0000256" key="4">
    <source>
        <dbReference type="PIRSR" id="PIRSR617453-50"/>
    </source>
</evidence>
<dbReference type="NCBIfam" id="TIGR00527">
    <property type="entry name" value="gcvH"/>
    <property type="match status" value="1"/>
</dbReference>
<dbReference type="InterPro" id="IPR033753">
    <property type="entry name" value="GCV_H/Fam206"/>
</dbReference>
<dbReference type="Pfam" id="PF01597">
    <property type="entry name" value="GCV_H"/>
    <property type="match status" value="1"/>
</dbReference>
<gene>
    <name evidence="3 6" type="primary">gcvH</name>
    <name evidence="6" type="ORF">ENV75_01800</name>
</gene>
<organism evidence="6">
    <name type="scientific">Thermodesulfovibrio aggregans</name>
    <dbReference type="NCBI Taxonomy" id="86166"/>
    <lineage>
        <taxon>Bacteria</taxon>
        <taxon>Pseudomonadati</taxon>
        <taxon>Nitrospirota</taxon>
        <taxon>Thermodesulfovibrionia</taxon>
        <taxon>Thermodesulfovibrionales</taxon>
        <taxon>Thermodesulfovibrionaceae</taxon>
        <taxon>Thermodesulfovibrio</taxon>
    </lineage>
</organism>
<name>A0A7C4AIX9_9BACT</name>
<dbReference type="InterPro" id="IPR011053">
    <property type="entry name" value="Single_hybrid_motif"/>
</dbReference>
<comment type="function">
    <text evidence="3">The glycine cleavage system catalyzes the degradation of glycine. The H protein shuttles the methylamine group of glycine from the P protein to the T protein.</text>
</comment>
<protein>
    <recommendedName>
        <fullName evidence="3">Glycine cleavage system H protein</fullName>
    </recommendedName>
</protein>
<dbReference type="GO" id="GO:0019464">
    <property type="term" value="P:glycine decarboxylation via glycine cleavage system"/>
    <property type="evidence" value="ECO:0007669"/>
    <property type="project" value="UniProtKB-UniRule"/>
</dbReference>
<dbReference type="CDD" id="cd06848">
    <property type="entry name" value="GCS_H"/>
    <property type="match status" value="1"/>
</dbReference>
<dbReference type="InterPro" id="IPR017453">
    <property type="entry name" value="GCV_H_sub"/>
</dbReference>
<evidence type="ECO:0000259" key="5">
    <source>
        <dbReference type="PROSITE" id="PS50968"/>
    </source>
</evidence>
<comment type="similarity">
    <text evidence="1 3">Belongs to the GcvH family.</text>
</comment>
<dbReference type="HAMAP" id="MF_00272">
    <property type="entry name" value="GcvH"/>
    <property type="match status" value="1"/>
</dbReference>
<dbReference type="NCBIfam" id="NF002270">
    <property type="entry name" value="PRK01202.1"/>
    <property type="match status" value="1"/>
</dbReference>
<dbReference type="GO" id="GO:0005960">
    <property type="term" value="C:glycine cleavage complex"/>
    <property type="evidence" value="ECO:0007669"/>
    <property type="project" value="InterPro"/>
</dbReference>
<evidence type="ECO:0000256" key="1">
    <source>
        <dbReference type="ARBA" id="ARBA00009249"/>
    </source>
</evidence>
<feature type="modified residue" description="N6-lipoyllysine" evidence="3 4">
    <location>
        <position position="64"/>
    </location>
</feature>
<feature type="domain" description="Lipoyl-binding" evidence="5">
    <location>
        <begin position="23"/>
        <end position="105"/>
    </location>
</feature>
<evidence type="ECO:0000313" key="6">
    <source>
        <dbReference type="EMBL" id="HGG99173.1"/>
    </source>
</evidence>
<dbReference type="GO" id="GO:0005829">
    <property type="term" value="C:cytosol"/>
    <property type="evidence" value="ECO:0007669"/>
    <property type="project" value="TreeGrafter"/>
</dbReference>
<reference evidence="6" key="1">
    <citation type="journal article" date="2020" name="mSystems">
        <title>Genome- and Community-Level Interaction Insights into Carbon Utilization and Element Cycling Functions of Hydrothermarchaeota in Hydrothermal Sediment.</title>
        <authorList>
            <person name="Zhou Z."/>
            <person name="Liu Y."/>
            <person name="Xu W."/>
            <person name="Pan J."/>
            <person name="Luo Z.H."/>
            <person name="Li M."/>
        </authorList>
    </citation>
    <scope>NUCLEOTIDE SEQUENCE [LARGE SCALE GENOMIC DNA]</scope>
    <source>
        <strain evidence="6">SpSt-788</strain>
    </source>
</reference>
<proteinExistence type="inferred from homology"/>
<evidence type="ECO:0000256" key="3">
    <source>
        <dbReference type="HAMAP-Rule" id="MF_00272"/>
    </source>
</evidence>
<sequence length="129" mass="14772">MKLENYKFHKEHTWVKISGKSKKVKVGITDYAQESLGDIVYIELPEIDTHIDANTEMAEIESTKTSSPVIAPVSGTVVEINEELIDHPEIINDDPYGKGWIAVIEMEHPDELEDLMDYEEYESYLEEEA</sequence>
<keyword evidence="2 3" id="KW-0450">Lipoyl</keyword>
<comment type="subunit">
    <text evidence="3">The glycine cleavage system is composed of four proteins: P, T, L and H.</text>
</comment>
<dbReference type="PROSITE" id="PS00189">
    <property type="entry name" value="LIPOYL"/>
    <property type="match status" value="1"/>
</dbReference>
<comment type="caution">
    <text evidence="6">The sequence shown here is derived from an EMBL/GenBank/DDBJ whole genome shotgun (WGS) entry which is preliminary data.</text>
</comment>
<evidence type="ECO:0000256" key="2">
    <source>
        <dbReference type="ARBA" id="ARBA00022823"/>
    </source>
</evidence>
<dbReference type="InterPro" id="IPR002930">
    <property type="entry name" value="GCV_H"/>
</dbReference>
<dbReference type="InterPro" id="IPR000089">
    <property type="entry name" value="Biotin_lipoyl"/>
</dbReference>
<dbReference type="AlphaFoldDB" id="A0A7C4AIX9"/>